<dbReference type="EMBL" id="JAQHRD010000002">
    <property type="protein sequence ID" value="KAJ6444510.1"/>
    <property type="molecule type" value="Genomic_DNA"/>
</dbReference>
<name>A0AB34G2L7_9HYPO</name>
<dbReference type="Proteomes" id="UP001163105">
    <property type="component" value="Unassembled WGS sequence"/>
</dbReference>
<accession>A0AB34G2L7</accession>
<organism evidence="1 2">
    <name type="scientific">Purpureocillium lavendulum</name>
    <dbReference type="NCBI Taxonomy" id="1247861"/>
    <lineage>
        <taxon>Eukaryota</taxon>
        <taxon>Fungi</taxon>
        <taxon>Dikarya</taxon>
        <taxon>Ascomycota</taxon>
        <taxon>Pezizomycotina</taxon>
        <taxon>Sordariomycetes</taxon>
        <taxon>Hypocreomycetidae</taxon>
        <taxon>Hypocreales</taxon>
        <taxon>Ophiocordycipitaceae</taxon>
        <taxon>Purpureocillium</taxon>
    </lineage>
</organism>
<reference evidence="1" key="1">
    <citation type="submission" date="2023-01" db="EMBL/GenBank/DDBJ databases">
        <title>The growth and conidiation of Purpureocillium lavendulum are regulated by nitrogen source and histone H3K14 acetylation.</title>
        <authorList>
            <person name="Tang P."/>
            <person name="Han J."/>
            <person name="Zhang C."/>
            <person name="Tang P."/>
            <person name="Qi F."/>
            <person name="Zhang K."/>
            <person name="Liang L."/>
        </authorList>
    </citation>
    <scope>NUCLEOTIDE SEQUENCE</scope>
    <source>
        <strain evidence="1">YMF1.00683</strain>
    </source>
</reference>
<gene>
    <name evidence="1" type="ORF">O9K51_02904</name>
</gene>
<sequence>MHAEWRRLDSYHIESAGVGKRAFGLVGHGLELAAWVLGVQSRVPNMGTAFDTHAFCTRVAPLGLRAAKG</sequence>
<proteinExistence type="predicted"/>
<dbReference type="AlphaFoldDB" id="A0AB34G2L7"/>
<evidence type="ECO:0000313" key="2">
    <source>
        <dbReference type="Proteomes" id="UP001163105"/>
    </source>
</evidence>
<keyword evidence="2" id="KW-1185">Reference proteome</keyword>
<protein>
    <submittedName>
        <fullName evidence="1">Uncharacterized protein</fullName>
    </submittedName>
</protein>
<evidence type="ECO:0000313" key="1">
    <source>
        <dbReference type="EMBL" id="KAJ6444510.1"/>
    </source>
</evidence>
<comment type="caution">
    <text evidence="1">The sequence shown here is derived from an EMBL/GenBank/DDBJ whole genome shotgun (WGS) entry which is preliminary data.</text>
</comment>